<accession>A0A4Q9MDL0</accession>
<dbReference type="Proteomes" id="UP000292957">
    <property type="component" value="Unassembled WGS sequence"/>
</dbReference>
<dbReference type="AlphaFoldDB" id="A0A4Q9MDL0"/>
<name>A0A4Q9MDL0_9APHY</name>
<organism evidence="2">
    <name type="scientific">Dichomitus squalens</name>
    <dbReference type="NCBI Taxonomy" id="114155"/>
    <lineage>
        <taxon>Eukaryota</taxon>
        <taxon>Fungi</taxon>
        <taxon>Dikarya</taxon>
        <taxon>Basidiomycota</taxon>
        <taxon>Agaricomycotina</taxon>
        <taxon>Agaricomycetes</taxon>
        <taxon>Polyporales</taxon>
        <taxon>Polyporaceae</taxon>
        <taxon>Dichomitus</taxon>
    </lineage>
</organism>
<reference evidence="2" key="1">
    <citation type="submission" date="2019-01" db="EMBL/GenBank/DDBJ databases">
        <title>Draft genome sequences of three monokaryotic isolates of the white-rot basidiomycete fungus Dichomitus squalens.</title>
        <authorList>
            <consortium name="DOE Joint Genome Institute"/>
            <person name="Lopez S.C."/>
            <person name="Andreopoulos B."/>
            <person name="Pangilinan J."/>
            <person name="Lipzen A."/>
            <person name="Riley R."/>
            <person name="Ahrendt S."/>
            <person name="Ng V."/>
            <person name="Barry K."/>
            <person name="Daum C."/>
            <person name="Grigoriev I.V."/>
            <person name="Hilden K.S."/>
            <person name="Makela M.R."/>
            <person name="de Vries R.P."/>
        </authorList>
    </citation>
    <scope>NUCLEOTIDE SEQUENCE [LARGE SCALE GENOMIC DNA]</scope>
    <source>
        <strain evidence="2">OM18370.1</strain>
    </source>
</reference>
<gene>
    <name evidence="2" type="ORF">BD311DRAFT_729445</name>
</gene>
<dbReference type="PANTHER" id="PTHR36050:SF1">
    <property type="entry name" value="O-FUCOSYLTRANSFERASE 30"/>
    <property type="match status" value="1"/>
</dbReference>
<dbReference type="OrthoDB" id="1882547at2759"/>
<evidence type="ECO:0000256" key="1">
    <source>
        <dbReference type="SAM" id="Phobius"/>
    </source>
</evidence>
<feature type="transmembrane region" description="Helical" evidence="1">
    <location>
        <begin position="61"/>
        <end position="87"/>
    </location>
</feature>
<dbReference type="EMBL" id="ML143478">
    <property type="protein sequence ID" value="TBU24498.1"/>
    <property type="molecule type" value="Genomic_DNA"/>
</dbReference>
<dbReference type="PANTHER" id="PTHR36050">
    <property type="entry name" value="O-FUCOSYLTRANSFERASE 30"/>
    <property type="match status" value="1"/>
</dbReference>
<proteinExistence type="predicted"/>
<evidence type="ECO:0000313" key="2">
    <source>
        <dbReference type="EMBL" id="TBU24498.1"/>
    </source>
</evidence>
<evidence type="ECO:0008006" key="3">
    <source>
        <dbReference type="Google" id="ProtNLM"/>
    </source>
</evidence>
<keyword evidence="1" id="KW-0472">Membrane</keyword>
<sequence length="547" mass="61858">MHPMNHGYAWGKRPAITQRHTDADVTAQLLSASQERYVKRTRRSRSRSPGTTLRRPYDKEIVILIIALLVVSIASLYAAGVLFMVAWSRNSTRLRPGGSLLSKDHNLVLPPDSSAGSSGSLPRYLSYLPHSGFHNQRIALENALVLAQLLNRTLLIPPIRLGAPLAYYPFDELYDMVANSTKAGLGHCSSKLQYDSNYPPECEDYQSYTHIPWDWLIDLSNISNWQPLLSGWNFTDAWLQDTLNLLAAEDIFRLKDDSRHQYAFQDFFSLDPPGRKFSESVHIAALLRRPERLIMLGTLFGSSRLHLRSEEHFLFRGRVREQMVFTNAHLVDVAGAIRTALGGSYLAVHLRIGDGSFEVNATNIVRRSWWKLLQVGLEFSDEEILELEEESFPDEDNSEPPIFAPDLPALRSPHPPLLPFPSNATPTSEFPCRGRLHSAPRLRRLNAPLYIATDATSPSLNPLLWRFLRTFPCSFFLEDFAEQTRPLDALRSEVDGVPLGSFLMPFVEAMVAGQAWQVIGTESSTFSAFVTDVLWRRYHGFQIVQRG</sequence>
<keyword evidence="1" id="KW-1133">Transmembrane helix</keyword>
<keyword evidence="1" id="KW-0812">Transmembrane</keyword>
<protein>
    <recommendedName>
        <fullName evidence="3">GDP-fucose protein O-fucosyltransferase-domain-containing protein</fullName>
    </recommendedName>
</protein>